<sequence>MSLWQVVYFDKRFKGVEKHKQSKVLKYKHISSEELNSIKKDNNGKVRLLSTGKLDGFCNIELDDNRVNFGKVITIPTGGSAIIKYHSGYFIDSLNILMESQDNNLYDSKYIYYCLLEQSDLIQQYFKGSSIQHPDMKKIVEISLLIPNIEIQRNIVRTIEVLEPLIAIYSELFSELELLRNELPKKLENSIINYAMEGKLVKQDQNNDSVDNLINEIYKEKQKLVEQGKLKKADLNNLIIYKNDNDNSYYEKFENGREEKIEVPFEIPYNWIWSRFNKVVNFKIGKTPPTNDLSFWNGKIPWVSISDMIKNSKIKSTKKFISKKALSSYFNNNLVKKETLIMSFKLTVGKTSILGIDAVHNEGIISIYPYFDKNNLFRDFLMLFLPIFSQFGDKKEAIKGGTLNTKSLSKLLIPIPPLKEQQRIVENITKIQKLLKNL</sequence>
<keyword evidence="3" id="KW-0238">DNA-binding</keyword>
<evidence type="ECO:0000256" key="2">
    <source>
        <dbReference type="ARBA" id="ARBA00022747"/>
    </source>
</evidence>
<dbReference type="Proteomes" id="UP000008713">
    <property type="component" value="Chromosome"/>
</dbReference>
<evidence type="ECO:0000256" key="1">
    <source>
        <dbReference type="ARBA" id="ARBA00010923"/>
    </source>
</evidence>
<dbReference type="GO" id="GO:0003677">
    <property type="term" value="F:DNA binding"/>
    <property type="evidence" value="ECO:0007669"/>
    <property type="project" value="UniProtKB-KW"/>
</dbReference>
<dbReference type="REBASE" id="29380">
    <property type="entry name" value="S2.Mbo45ORF618P"/>
</dbReference>
<dbReference type="PANTHER" id="PTHR43140">
    <property type="entry name" value="TYPE-1 RESTRICTION ENZYME ECOKI SPECIFICITY PROTEIN"/>
    <property type="match status" value="1"/>
</dbReference>
<accession>A0A454ANS6</accession>
<comment type="subunit">
    <text evidence="4">The methyltransferase is composed of M and S polypeptides.</text>
</comment>
<name>A0A454ANS6_MYCBG</name>
<dbReference type="Pfam" id="PF01420">
    <property type="entry name" value="Methylase_S"/>
    <property type="match status" value="2"/>
</dbReference>
<dbReference type="InterPro" id="IPR051212">
    <property type="entry name" value="Type-I_RE_S_subunit"/>
</dbReference>
<dbReference type="GO" id="GO:0009307">
    <property type="term" value="P:DNA restriction-modification system"/>
    <property type="evidence" value="ECO:0007669"/>
    <property type="project" value="UniProtKB-KW"/>
</dbReference>
<dbReference type="KEGG" id="mbv:MBOVPG45_0621"/>
<evidence type="ECO:0000259" key="5">
    <source>
        <dbReference type="Pfam" id="PF01420"/>
    </source>
</evidence>
<comment type="similarity">
    <text evidence="1">Belongs to the type-I restriction system S methylase family.</text>
</comment>
<dbReference type="GeneID" id="31507967"/>
<dbReference type="EMBL" id="CP002188">
    <property type="protein sequence ID" value="ADR24699.1"/>
    <property type="molecule type" value="Genomic_DNA"/>
</dbReference>
<gene>
    <name evidence="6" type="ordered locus">MBOVPG45_0621</name>
</gene>
<dbReference type="InterPro" id="IPR000055">
    <property type="entry name" value="Restrct_endonuc_typeI_TRD"/>
</dbReference>
<dbReference type="RefSeq" id="WP_013455940.1">
    <property type="nucleotide sequence ID" value="NC_014760.1"/>
</dbReference>
<evidence type="ECO:0000256" key="4">
    <source>
        <dbReference type="ARBA" id="ARBA00038652"/>
    </source>
</evidence>
<evidence type="ECO:0000313" key="7">
    <source>
        <dbReference type="Proteomes" id="UP000008713"/>
    </source>
</evidence>
<feature type="domain" description="Type I restriction modification DNA specificity" evidence="5">
    <location>
        <begin position="271"/>
        <end position="433"/>
    </location>
</feature>
<dbReference type="InterPro" id="IPR044946">
    <property type="entry name" value="Restrct_endonuc_typeI_TRD_sf"/>
</dbReference>
<dbReference type="AlphaFoldDB" id="A0A454ANS6"/>
<feature type="domain" description="Type I restriction modification DNA specificity" evidence="5">
    <location>
        <begin position="37"/>
        <end position="177"/>
    </location>
</feature>
<reference evidence="6 7" key="1">
    <citation type="journal article" date="2011" name="Infect. Immun.">
        <title>Complete genome sequence of Mycoplasma bovis type strain PG45 (ATCC 25523).</title>
        <authorList>
            <person name="Wise K.S."/>
            <person name="Calcutt M.J."/>
            <person name="Foecking M.F."/>
            <person name="Roske K."/>
            <person name="Madupu R."/>
            <person name="Methe B.A."/>
        </authorList>
    </citation>
    <scope>NUCLEOTIDE SEQUENCE [LARGE SCALE GENOMIC DNA]</scope>
    <source>
        <strain evidence="7">ATCC 25523 / DSM 22781 / NCTC 10131 / PG45</strain>
    </source>
</reference>
<evidence type="ECO:0000256" key="3">
    <source>
        <dbReference type="ARBA" id="ARBA00023125"/>
    </source>
</evidence>
<dbReference type="SUPFAM" id="SSF116734">
    <property type="entry name" value="DNA methylase specificity domain"/>
    <property type="match status" value="2"/>
</dbReference>
<protein>
    <submittedName>
        <fullName evidence="6">Type I restriction modification system, S subunit</fullName>
    </submittedName>
</protein>
<evidence type="ECO:0000313" key="6">
    <source>
        <dbReference type="EMBL" id="ADR24699.1"/>
    </source>
</evidence>
<dbReference type="PANTHER" id="PTHR43140:SF1">
    <property type="entry name" value="TYPE I RESTRICTION ENZYME ECOKI SPECIFICITY SUBUNIT"/>
    <property type="match status" value="1"/>
</dbReference>
<keyword evidence="2" id="KW-0680">Restriction system</keyword>
<organism evidence="6 7">
    <name type="scientific">Mycoplasmopsis bovis (strain ATCC 25523 / DSM 22781 / NCTC 10131 / PG45)</name>
    <name type="common">Mycoplasma bovis</name>
    <dbReference type="NCBI Taxonomy" id="289397"/>
    <lineage>
        <taxon>Bacteria</taxon>
        <taxon>Bacillati</taxon>
        <taxon>Mycoplasmatota</taxon>
        <taxon>Mycoplasmoidales</taxon>
        <taxon>Metamycoplasmataceae</taxon>
        <taxon>Mycoplasmopsis</taxon>
    </lineage>
</organism>
<dbReference type="OrthoDB" id="396674at2"/>
<dbReference type="Gene3D" id="3.90.220.20">
    <property type="entry name" value="DNA methylase specificity domains"/>
    <property type="match status" value="2"/>
</dbReference>
<proteinExistence type="inferred from homology"/>